<evidence type="ECO:0000313" key="3">
    <source>
        <dbReference type="Proteomes" id="UP000198460"/>
    </source>
</evidence>
<proteinExistence type="predicted"/>
<dbReference type="AlphaFoldDB" id="A0A238H677"/>
<feature type="compositionally biased region" description="Low complexity" evidence="1">
    <location>
        <begin position="39"/>
        <end position="51"/>
    </location>
</feature>
<accession>A0A238H677</accession>
<feature type="region of interest" description="Disordered" evidence="1">
    <location>
        <begin position="1"/>
        <end position="62"/>
    </location>
</feature>
<feature type="compositionally biased region" description="Basic residues" evidence="1">
    <location>
        <begin position="21"/>
        <end position="30"/>
    </location>
</feature>
<name>A0A238H677_9BURK</name>
<dbReference type="EMBL" id="FXAN01000061">
    <property type="protein sequence ID" value="SMG00712.1"/>
    <property type="molecule type" value="Genomic_DNA"/>
</dbReference>
<dbReference type="Proteomes" id="UP000198460">
    <property type="component" value="Unassembled WGS sequence"/>
</dbReference>
<sequence>MTRRPRSMRPGAPAEREAGHRRALMPHARRGPAGTQREPAMPAGGALLALPVRPPIERTFTT</sequence>
<gene>
    <name evidence="2" type="ORF">BSIN_0362</name>
</gene>
<reference evidence="2 3" key="1">
    <citation type="submission" date="2017-04" db="EMBL/GenBank/DDBJ databases">
        <authorList>
            <person name="Afonso C.L."/>
            <person name="Miller P.J."/>
            <person name="Scott M.A."/>
            <person name="Spackman E."/>
            <person name="Goraichik I."/>
            <person name="Dimitrov K.M."/>
            <person name="Suarez D.L."/>
            <person name="Swayne D.E."/>
        </authorList>
    </citation>
    <scope>NUCLEOTIDE SEQUENCE [LARGE SCALE GENOMIC DNA]</scope>
    <source>
        <strain evidence="2">LMG 28154</strain>
    </source>
</reference>
<evidence type="ECO:0000313" key="2">
    <source>
        <dbReference type="EMBL" id="SMG00712.1"/>
    </source>
</evidence>
<evidence type="ECO:0000256" key="1">
    <source>
        <dbReference type="SAM" id="MobiDB-lite"/>
    </source>
</evidence>
<protein>
    <submittedName>
        <fullName evidence="2">Uncharacterized protein</fullName>
    </submittedName>
</protein>
<organism evidence="2 3">
    <name type="scientific">Burkholderia singularis</name>
    <dbReference type="NCBI Taxonomy" id="1503053"/>
    <lineage>
        <taxon>Bacteria</taxon>
        <taxon>Pseudomonadati</taxon>
        <taxon>Pseudomonadota</taxon>
        <taxon>Betaproteobacteria</taxon>
        <taxon>Burkholderiales</taxon>
        <taxon>Burkholderiaceae</taxon>
        <taxon>Burkholderia</taxon>
        <taxon>pseudomallei group</taxon>
    </lineage>
</organism>